<dbReference type="PANTHER" id="PTHR33070">
    <property type="entry name" value="OS06G0725500 PROTEIN"/>
    <property type="match status" value="1"/>
</dbReference>
<dbReference type="Pfam" id="PF03087">
    <property type="entry name" value="BPS1"/>
    <property type="match status" value="1"/>
</dbReference>
<dbReference type="RefSeq" id="XP_010277248.1">
    <property type="nucleotide sequence ID" value="XM_010278946.1"/>
</dbReference>
<sequence>MAGYYLEKSENWYHVRSNSLPARSHPVTSTIDDELNKLKAWEELSTSSSKAETICVGLSGLGDVYECVKDLLHLPSTQQALFQFPDQKWVSEVLDASVKLVDVCETTRDLLLQMKQSVQDLQSGLRRRKSTEESSLQFCINAFISARKKMKKDIVKGLEALKQMKNKLGSSPPIGIEDHLSMVARVLKQVCVITISIFHSLLTFMSVSMSKRKSSAWLLVLKFVHKEQISYEGNQNKNEVESVDAAIHAISKKISRKDCDIEKKVEKAKTRLDSLEVTIEDLESGLECMFRHLIQMRVTLLNILAY</sequence>
<evidence type="ECO:0000313" key="2">
    <source>
        <dbReference type="RefSeq" id="XP_010277248.1"/>
    </source>
</evidence>
<dbReference type="eggNOG" id="ENOG502QUY1">
    <property type="taxonomic scope" value="Eukaryota"/>
</dbReference>
<evidence type="ECO:0000313" key="1">
    <source>
        <dbReference type="Proteomes" id="UP000189703"/>
    </source>
</evidence>
<proteinExistence type="predicted"/>
<accession>A0A1U8BBS8</accession>
<dbReference type="PANTHER" id="PTHR33070:SF120">
    <property type="entry name" value="EXPRESSED PROTEIN"/>
    <property type="match status" value="1"/>
</dbReference>
<dbReference type="AlphaFoldDB" id="A0A1U8BBS8"/>
<dbReference type="KEGG" id="nnu:104611748"/>
<dbReference type="InterPro" id="IPR004320">
    <property type="entry name" value="BPS1_pln"/>
</dbReference>
<gene>
    <name evidence="2" type="primary">LOC104611748</name>
</gene>
<dbReference type="GO" id="GO:0048367">
    <property type="term" value="P:shoot system development"/>
    <property type="evidence" value="ECO:0007669"/>
    <property type="project" value="InterPro"/>
</dbReference>
<dbReference type="Proteomes" id="UP000189703">
    <property type="component" value="Unplaced"/>
</dbReference>
<reference evidence="2" key="1">
    <citation type="submission" date="2025-08" db="UniProtKB">
        <authorList>
            <consortium name="RefSeq"/>
        </authorList>
    </citation>
    <scope>IDENTIFICATION</scope>
</reference>
<organism evidence="1 2">
    <name type="scientific">Nelumbo nucifera</name>
    <name type="common">Sacred lotus</name>
    <dbReference type="NCBI Taxonomy" id="4432"/>
    <lineage>
        <taxon>Eukaryota</taxon>
        <taxon>Viridiplantae</taxon>
        <taxon>Streptophyta</taxon>
        <taxon>Embryophyta</taxon>
        <taxon>Tracheophyta</taxon>
        <taxon>Spermatophyta</taxon>
        <taxon>Magnoliopsida</taxon>
        <taxon>Proteales</taxon>
        <taxon>Nelumbonaceae</taxon>
        <taxon>Nelumbo</taxon>
    </lineage>
</organism>
<dbReference type="OMA" id="TSETICI"/>
<keyword evidence="1" id="KW-1185">Reference proteome</keyword>
<dbReference type="OrthoDB" id="1701699at2759"/>
<dbReference type="GeneID" id="104611748"/>
<dbReference type="GO" id="GO:0048364">
    <property type="term" value="P:root development"/>
    <property type="evidence" value="ECO:0007669"/>
    <property type="project" value="InterPro"/>
</dbReference>
<protein>
    <submittedName>
        <fullName evidence="2">Uncharacterized protein LOC104611748</fullName>
    </submittedName>
</protein>
<name>A0A1U8BBS8_NELNU</name>